<dbReference type="Pfam" id="PF03880">
    <property type="entry name" value="DbpA"/>
    <property type="match status" value="1"/>
</dbReference>
<name>A0A6C0RJS7_9BACT</name>
<proteinExistence type="predicted"/>
<dbReference type="Gene3D" id="3.30.70.330">
    <property type="match status" value="1"/>
</dbReference>
<dbReference type="AlphaFoldDB" id="A0A6C0RJS7"/>
<dbReference type="InterPro" id="IPR005580">
    <property type="entry name" value="DbpA/CsdA_RNA-bd_dom"/>
</dbReference>
<keyword evidence="3" id="KW-1185">Reference proteome</keyword>
<protein>
    <recommendedName>
        <fullName evidence="1">DEAD box helicase DbpA/CsdA RNA-binding domain-containing protein</fullName>
    </recommendedName>
</protein>
<dbReference type="Proteomes" id="UP000474630">
    <property type="component" value="Chromosome"/>
</dbReference>
<sequence length="40" mass="4742">MKGFSFFEIDSNYEKEITKAFKNARFRGQKVNIEVANKKK</sequence>
<evidence type="ECO:0000313" key="3">
    <source>
        <dbReference type="Proteomes" id="UP000474630"/>
    </source>
</evidence>
<reference evidence="2 3" key="1">
    <citation type="submission" date="2020-02" db="EMBL/GenBank/DDBJ databases">
        <title>Genome sequencing for Draconibacterium sp. strain M1.</title>
        <authorList>
            <person name="Park S.-J."/>
        </authorList>
    </citation>
    <scope>NUCLEOTIDE SEQUENCE [LARGE SCALE GENOMIC DNA]</scope>
    <source>
        <strain evidence="2 3">M1</strain>
    </source>
</reference>
<evidence type="ECO:0000259" key="1">
    <source>
        <dbReference type="Pfam" id="PF03880"/>
    </source>
</evidence>
<dbReference type="InterPro" id="IPR012677">
    <property type="entry name" value="Nucleotide-bd_a/b_plait_sf"/>
</dbReference>
<feature type="domain" description="DEAD box helicase DbpA/CsdA RNA-binding" evidence="1">
    <location>
        <begin position="3"/>
        <end position="34"/>
    </location>
</feature>
<dbReference type="EMBL" id="CP048409">
    <property type="protein sequence ID" value="QIA09863.1"/>
    <property type="molecule type" value="Genomic_DNA"/>
</dbReference>
<organism evidence="2 3">
    <name type="scientific">Draconibacterium halophilum</name>
    <dbReference type="NCBI Taxonomy" id="2706887"/>
    <lineage>
        <taxon>Bacteria</taxon>
        <taxon>Pseudomonadati</taxon>
        <taxon>Bacteroidota</taxon>
        <taxon>Bacteroidia</taxon>
        <taxon>Marinilabiliales</taxon>
        <taxon>Prolixibacteraceae</taxon>
        <taxon>Draconibacterium</taxon>
    </lineage>
</organism>
<accession>A0A6C0RJS7</accession>
<gene>
    <name evidence="2" type="ORF">G0Q07_20125</name>
</gene>
<evidence type="ECO:0000313" key="2">
    <source>
        <dbReference type="EMBL" id="QIA09863.1"/>
    </source>
</evidence>
<dbReference type="KEGG" id="drc:G0Q07_20125"/>